<keyword evidence="3" id="KW-0446">Lipid-binding</keyword>
<proteinExistence type="inferred from homology"/>
<evidence type="ECO:0000256" key="3">
    <source>
        <dbReference type="ARBA" id="ARBA00023121"/>
    </source>
</evidence>
<protein>
    <recommendedName>
        <fullName evidence="5">Bifunctional inhibitor/plant lipid transfer protein/seed storage helical domain-containing protein</fullName>
    </recommendedName>
</protein>
<dbReference type="Gene3D" id="1.10.110.10">
    <property type="entry name" value="Plant lipid-transfer and hydrophobic proteins"/>
    <property type="match status" value="1"/>
</dbReference>
<evidence type="ECO:0000256" key="2">
    <source>
        <dbReference type="ARBA" id="ARBA00022448"/>
    </source>
</evidence>
<comment type="caution">
    <text evidence="6">The sequence shown here is derived from an EMBL/GenBank/DDBJ whole genome shotgun (WGS) entry which is preliminary data.</text>
</comment>
<evidence type="ECO:0000256" key="1">
    <source>
        <dbReference type="ARBA" id="ARBA00009748"/>
    </source>
</evidence>
<feature type="domain" description="Bifunctional inhibitor/plant lipid transfer protein/seed storage helical" evidence="5">
    <location>
        <begin position="43"/>
        <end position="82"/>
    </location>
</feature>
<comment type="similarity">
    <text evidence="1">Belongs to the plant LTP family.</text>
</comment>
<feature type="chain" id="PRO_5045876932" description="Bifunctional inhibitor/plant lipid transfer protein/seed storage helical domain-containing protein" evidence="4">
    <location>
        <begin position="23"/>
        <end position="136"/>
    </location>
</feature>
<dbReference type="EMBL" id="JACEIK010000790">
    <property type="protein sequence ID" value="MCD7462246.1"/>
    <property type="molecule type" value="Genomic_DNA"/>
</dbReference>
<evidence type="ECO:0000313" key="6">
    <source>
        <dbReference type="EMBL" id="MCD7462246.1"/>
    </source>
</evidence>
<name>A0ABS8STQ6_DATST</name>
<dbReference type="Proteomes" id="UP000823775">
    <property type="component" value="Unassembled WGS sequence"/>
</dbReference>
<keyword evidence="7" id="KW-1185">Reference proteome</keyword>
<keyword evidence="4" id="KW-0732">Signal</keyword>
<reference evidence="6 7" key="1">
    <citation type="journal article" date="2021" name="BMC Genomics">
        <title>Datura genome reveals duplications of psychoactive alkaloid biosynthetic genes and high mutation rate following tissue culture.</title>
        <authorList>
            <person name="Rajewski A."/>
            <person name="Carter-House D."/>
            <person name="Stajich J."/>
            <person name="Litt A."/>
        </authorList>
    </citation>
    <scope>NUCLEOTIDE SEQUENCE [LARGE SCALE GENOMIC DNA]</scope>
    <source>
        <strain evidence="6">AR-01</strain>
    </source>
</reference>
<dbReference type="Pfam" id="PF00234">
    <property type="entry name" value="Tryp_alpha_amyl"/>
    <property type="match status" value="1"/>
</dbReference>
<gene>
    <name evidence="6" type="ORF">HAX54_048123</name>
</gene>
<feature type="signal peptide" evidence="4">
    <location>
        <begin position="1"/>
        <end position="22"/>
    </location>
</feature>
<evidence type="ECO:0000313" key="7">
    <source>
        <dbReference type="Proteomes" id="UP000823775"/>
    </source>
</evidence>
<dbReference type="InterPro" id="IPR016140">
    <property type="entry name" value="Bifunc_inhib/LTP/seed_store"/>
</dbReference>
<dbReference type="InterPro" id="IPR036312">
    <property type="entry name" value="Bifun_inhib/LTP/seed_sf"/>
</dbReference>
<evidence type="ECO:0000256" key="4">
    <source>
        <dbReference type="SAM" id="SignalP"/>
    </source>
</evidence>
<dbReference type="SUPFAM" id="SSF47699">
    <property type="entry name" value="Bifunctional inhibitor/lipid-transfer protein/seed storage 2S albumin"/>
    <property type="match status" value="1"/>
</dbReference>
<dbReference type="PRINTS" id="PR00382">
    <property type="entry name" value="LIPIDTRNSFER"/>
</dbReference>
<evidence type="ECO:0000259" key="5">
    <source>
        <dbReference type="Pfam" id="PF00234"/>
    </source>
</evidence>
<organism evidence="6 7">
    <name type="scientific">Datura stramonium</name>
    <name type="common">Jimsonweed</name>
    <name type="synonym">Common thornapple</name>
    <dbReference type="NCBI Taxonomy" id="4076"/>
    <lineage>
        <taxon>Eukaryota</taxon>
        <taxon>Viridiplantae</taxon>
        <taxon>Streptophyta</taxon>
        <taxon>Embryophyta</taxon>
        <taxon>Tracheophyta</taxon>
        <taxon>Spermatophyta</taxon>
        <taxon>Magnoliopsida</taxon>
        <taxon>eudicotyledons</taxon>
        <taxon>Gunneridae</taxon>
        <taxon>Pentapetalae</taxon>
        <taxon>asterids</taxon>
        <taxon>lamiids</taxon>
        <taxon>Solanales</taxon>
        <taxon>Solanaceae</taxon>
        <taxon>Solanoideae</taxon>
        <taxon>Datureae</taxon>
        <taxon>Datura</taxon>
    </lineage>
</organism>
<sequence>MPISRNLVKPLSLLFLIYIVIAAPFRAEAAITWIKFLYGVAKTRADRRSVCSCLKIAASSVNGINFKKAAALPGKCGVKNIHFMISPKVNCSKALSRKTSVCIACPSRWSGFATRGPVRLSSCPTQGCYIGMPCAT</sequence>
<dbReference type="CDD" id="cd01960">
    <property type="entry name" value="nsLTP1"/>
    <property type="match status" value="1"/>
</dbReference>
<dbReference type="InterPro" id="IPR000528">
    <property type="entry name" value="Plant_nsLTP"/>
</dbReference>
<keyword evidence="2" id="KW-0813">Transport</keyword>
<accession>A0ABS8STQ6</accession>
<dbReference type="PANTHER" id="PTHR33076">
    <property type="entry name" value="NON-SPECIFIC LIPID-TRANSFER PROTEIN 2-RELATED"/>
    <property type="match status" value="1"/>
</dbReference>